<evidence type="ECO:0000313" key="2">
    <source>
        <dbReference type="EMBL" id="CDW77147.1"/>
    </source>
</evidence>
<feature type="region of interest" description="Disordered" evidence="1">
    <location>
        <begin position="1"/>
        <end position="25"/>
    </location>
</feature>
<evidence type="ECO:0000256" key="1">
    <source>
        <dbReference type="SAM" id="MobiDB-lite"/>
    </source>
</evidence>
<name>A0A078A4Q1_STYLE</name>
<dbReference type="Proteomes" id="UP000039865">
    <property type="component" value="Unassembled WGS sequence"/>
</dbReference>
<accession>A0A078A4Q1</accession>
<dbReference type="EMBL" id="CCKQ01005875">
    <property type="protein sequence ID" value="CDW77147.1"/>
    <property type="molecule type" value="Genomic_DNA"/>
</dbReference>
<dbReference type="InParanoid" id="A0A078A4Q1"/>
<gene>
    <name evidence="2" type="primary">Contig3506.g3746</name>
    <name evidence="2" type="ORF">STYLEM_6117</name>
</gene>
<feature type="region of interest" description="Disordered" evidence="1">
    <location>
        <begin position="221"/>
        <end position="240"/>
    </location>
</feature>
<evidence type="ECO:0000313" key="3">
    <source>
        <dbReference type="Proteomes" id="UP000039865"/>
    </source>
</evidence>
<proteinExistence type="predicted"/>
<protein>
    <submittedName>
        <fullName evidence="2">Uncharacterized protein</fullName>
    </submittedName>
</protein>
<feature type="region of interest" description="Disordered" evidence="1">
    <location>
        <begin position="114"/>
        <end position="142"/>
    </location>
</feature>
<organism evidence="2 3">
    <name type="scientific">Stylonychia lemnae</name>
    <name type="common">Ciliate</name>
    <dbReference type="NCBI Taxonomy" id="5949"/>
    <lineage>
        <taxon>Eukaryota</taxon>
        <taxon>Sar</taxon>
        <taxon>Alveolata</taxon>
        <taxon>Ciliophora</taxon>
        <taxon>Intramacronucleata</taxon>
        <taxon>Spirotrichea</taxon>
        <taxon>Stichotrichia</taxon>
        <taxon>Sporadotrichida</taxon>
        <taxon>Oxytrichidae</taxon>
        <taxon>Stylonychinae</taxon>
        <taxon>Stylonychia</taxon>
    </lineage>
</organism>
<dbReference type="OrthoDB" id="325992at2759"/>
<feature type="compositionally biased region" description="Polar residues" evidence="1">
    <location>
        <begin position="221"/>
        <end position="239"/>
    </location>
</feature>
<reference evidence="2 3" key="1">
    <citation type="submission" date="2014-06" db="EMBL/GenBank/DDBJ databases">
        <authorList>
            <person name="Swart Estienne"/>
        </authorList>
    </citation>
    <scope>NUCLEOTIDE SEQUENCE [LARGE SCALE GENOMIC DNA]</scope>
    <source>
        <strain evidence="2 3">130c</strain>
    </source>
</reference>
<sequence>MHNRFPSLNNIQNQQSSDSVQRFKSTSESKAQLKTIIPVPQDNESSFKSYTLSQTLKLRKIVQPENELEKSMSKSFIPVNPQEAKGTIMRTIQYDNLNIETSKQTILEEALNQTQQSSSSLQKNAFKRTSPSPEHIGKNQATLNGSNKFQTHLKSEIEQPRLNILHNFKEISRIMTNNFLKYKDLEKKYQKQSMPKEEMMQKRLDDDVTQKMTVIMKQMNSPRNFQSPGRRGQSQSNSLVRVVQSPLDISSTQGSKAQIYGQIRQQSSMGYSSHSPDFSNIQVKLPLLNMRFTTDKEEK</sequence>
<dbReference type="AlphaFoldDB" id="A0A078A4Q1"/>
<keyword evidence="3" id="KW-1185">Reference proteome</keyword>